<evidence type="ECO:0000313" key="4">
    <source>
        <dbReference type="Proteomes" id="UP000727993"/>
    </source>
</evidence>
<dbReference type="GO" id="GO:0016616">
    <property type="term" value="F:oxidoreductase activity, acting on the CH-OH group of donors, NAD or NADP as acceptor"/>
    <property type="evidence" value="ECO:0007669"/>
    <property type="project" value="TreeGrafter"/>
</dbReference>
<protein>
    <submittedName>
        <fullName evidence="3">SDR family oxidoreductase</fullName>
    </submittedName>
</protein>
<dbReference type="Gene3D" id="3.40.50.720">
    <property type="entry name" value="NAD(P)-binding Rossmann-like Domain"/>
    <property type="match status" value="1"/>
</dbReference>
<evidence type="ECO:0000256" key="1">
    <source>
        <dbReference type="ARBA" id="ARBA00006484"/>
    </source>
</evidence>
<evidence type="ECO:0000256" key="2">
    <source>
        <dbReference type="ARBA" id="ARBA00023002"/>
    </source>
</evidence>
<dbReference type="InterPro" id="IPR036291">
    <property type="entry name" value="NAD(P)-bd_dom_sf"/>
</dbReference>
<dbReference type="EMBL" id="JADJZA010000007">
    <property type="protein sequence ID" value="MBK9297462.1"/>
    <property type="molecule type" value="Genomic_DNA"/>
</dbReference>
<comment type="similarity">
    <text evidence="1">Belongs to the short-chain dehydrogenases/reductases (SDR) family.</text>
</comment>
<dbReference type="InterPro" id="IPR002347">
    <property type="entry name" value="SDR_fam"/>
</dbReference>
<evidence type="ECO:0000313" key="3">
    <source>
        <dbReference type="EMBL" id="MBK9297462.1"/>
    </source>
</evidence>
<dbReference type="Proteomes" id="UP000727993">
    <property type="component" value="Unassembled WGS sequence"/>
</dbReference>
<dbReference type="GO" id="GO:0030497">
    <property type="term" value="P:fatty acid elongation"/>
    <property type="evidence" value="ECO:0007669"/>
    <property type="project" value="TreeGrafter"/>
</dbReference>
<organism evidence="3 4">
    <name type="scientific">Candidatus Neomicrothrix subdominans</name>
    <dbReference type="NCBI Taxonomy" id="2954438"/>
    <lineage>
        <taxon>Bacteria</taxon>
        <taxon>Bacillati</taxon>
        <taxon>Actinomycetota</taxon>
        <taxon>Acidimicrobiia</taxon>
        <taxon>Acidimicrobiales</taxon>
        <taxon>Microthrixaceae</taxon>
        <taxon>Candidatus Neomicrothrix</taxon>
    </lineage>
</organism>
<dbReference type="AlphaFoldDB" id="A0A936TEW0"/>
<accession>A0A936TEW0</accession>
<sequence>MFNLDGRVALVTGAGQNVGAGIARLLAGQGAAIAVNDLRPDRATHTVERITADGGRAVAVGFDVTDHEQVTRGVAQAELALGPVDILVNNAGSGGAEELVPMSFRDTDPASWRGPIDVNLFGVLHCCRAVINGMEDRGWGRIITISSGAAVTGLDFGVSTYAAGKGGAISFMRHLAVESASKGVTANTLAIGLMGNPDPEITAFLARRIPVGRTGEPDDVGHACVYLASNEAAWMTGQTIQINGGSNTT</sequence>
<reference evidence="3 4" key="1">
    <citation type="submission" date="2020-10" db="EMBL/GenBank/DDBJ databases">
        <title>Connecting structure to function with the recovery of over 1000 high-quality activated sludge metagenome-assembled genomes encoding full-length rRNA genes using long-read sequencing.</title>
        <authorList>
            <person name="Singleton C.M."/>
            <person name="Petriglieri F."/>
            <person name="Kristensen J.M."/>
            <person name="Kirkegaard R.H."/>
            <person name="Michaelsen T.Y."/>
            <person name="Andersen M.H."/>
            <person name="Karst S.M."/>
            <person name="Dueholm M.S."/>
            <person name="Nielsen P.H."/>
            <person name="Albertsen M."/>
        </authorList>
    </citation>
    <scope>NUCLEOTIDE SEQUENCE [LARGE SCALE GENOMIC DNA]</scope>
    <source>
        <strain evidence="3">Lyne_18-Q3-R50-59_MAXAC.006</strain>
    </source>
</reference>
<proteinExistence type="inferred from homology"/>
<dbReference type="Pfam" id="PF13561">
    <property type="entry name" value="adh_short_C2"/>
    <property type="match status" value="1"/>
</dbReference>
<comment type="caution">
    <text evidence="3">The sequence shown here is derived from an EMBL/GenBank/DDBJ whole genome shotgun (WGS) entry which is preliminary data.</text>
</comment>
<dbReference type="FunFam" id="3.40.50.720:FF:000173">
    <property type="entry name" value="3-oxoacyl-[acyl-carrier protein] reductase"/>
    <property type="match status" value="1"/>
</dbReference>
<gene>
    <name evidence="3" type="ORF">IPN02_11650</name>
</gene>
<dbReference type="SUPFAM" id="SSF51735">
    <property type="entry name" value="NAD(P)-binding Rossmann-fold domains"/>
    <property type="match status" value="1"/>
</dbReference>
<name>A0A936TEW0_9ACTN</name>
<dbReference type="PANTHER" id="PTHR42760:SF40">
    <property type="entry name" value="3-OXOACYL-[ACYL-CARRIER-PROTEIN] REDUCTASE, CHLOROPLASTIC"/>
    <property type="match status" value="1"/>
</dbReference>
<dbReference type="PRINTS" id="PR00081">
    <property type="entry name" value="GDHRDH"/>
</dbReference>
<dbReference type="PANTHER" id="PTHR42760">
    <property type="entry name" value="SHORT-CHAIN DEHYDROGENASES/REDUCTASES FAMILY MEMBER"/>
    <property type="match status" value="1"/>
</dbReference>
<keyword evidence="2" id="KW-0560">Oxidoreductase</keyword>
<dbReference type="PRINTS" id="PR00080">
    <property type="entry name" value="SDRFAMILY"/>
</dbReference>